<sequence length="146" mass="16985">MNAFEQVKSLAMITKIEAIVYSFRSKFPECLADLEPWVKNYETKLFSDPNSIDIGFHFPHANFSCRCRSILMQVRIQRNSEQQDYKALGIQLSGYEAYQEQWQFSTIGYWEFSGTSQPTSETQELLKQACCQILQLSNNCKSNDRQ</sequence>
<proteinExistence type="predicted"/>
<name>A0A6B3NKG0_9CYAN</name>
<dbReference type="EMBL" id="JAAHFQ010000485">
    <property type="protein sequence ID" value="NER30091.1"/>
    <property type="molecule type" value="Genomic_DNA"/>
</dbReference>
<organism evidence="1">
    <name type="scientific">Symploca sp. SIO1C4</name>
    <dbReference type="NCBI Taxonomy" id="2607765"/>
    <lineage>
        <taxon>Bacteria</taxon>
        <taxon>Bacillati</taxon>
        <taxon>Cyanobacteriota</taxon>
        <taxon>Cyanophyceae</taxon>
        <taxon>Coleofasciculales</taxon>
        <taxon>Coleofasciculaceae</taxon>
        <taxon>Symploca</taxon>
    </lineage>
</organism>
<gene>
    <name evidence="1" type="ORF">F6J89_21340</name>
</gene>
<comment type="caution">
    <text evidence="1">The sequence shown here is derived from an EMBL/GenBank/DDBJ whole genome shotgun (WGS) entry which is preliminary data.</text>
</comment>
<dbReference type="AlphaFoldDB" id="A0A6B3NKG0"/>
<accession>A0A6B3NKG0</accession>
<evidence type="ECO:0000313" key="1">
    <source>
        <dbReference type="EMBL" id="NER30091.1"/>
    </source>
</evidence>
<protein>
    <submittedName>
        <fullName evidence="1">Uncharacterized protein</fullName>
    </submittedName>
</protein>
<reference evidence="1" key="1">
    <citation type="submission" date="2019-11" db="EMBL/GenBank/DDBJ databases">
        <title>Genomic insights into an expanded diversity of filamentous marine cyanobacteria reveals the extraordinary biosynthetic potential of Moorea and Okeania.</title>
        <authorList>
            <person name="Ferreira Leao T."/>
            <person name="Wang M."/>
            <person name="Moss N."/>
            <person name="Da Silva R."/>
            <person name="Sanders J."/>
            <person name="Nurk S."/>
            <person name="Gurevich A."/>
            <person name="Humphrey G."/>
            <person name="Reher R."/>
            <person name="Zhu Q."/>
            <person name="Belda-Ferre P."/>
            <person name="Glukhov E."/>
            <person name="Rex R."/>
            <person name="Dorrestein P.C."/>
            <person name="Knight R."/>
            <person name="Pevzner P."/>
            <person name="Gerwick W.H."/>
            <person name="Gerwick L."/>
        </authorList>
    </citation>
    <scope>NUCLEOTIDE SEQUENCE</scope>
    <source>
        <strain evidence="1">SIO1C4</strain>
    </source>
</reference>